<dbReference type="Proteomes" id="UP001224775">
    <property type="component" value="Unassembled WGS sequence"/>
</dbReference>
<feature type="compositionally biased region" description="Polar residues" evidence="2">
    <location>
        <begin position="131"/>
        <end position="152"/>
    </location>
</feature>
<feature type="compositionally biased region" description="Basic and acidic residues" evidence="2">
    <location>
        <begin position="201"/>
        <end position="216"/>
    </location>
</feature>
<name>A0AAD8YLP1_9STRA</name>
<accession>A0AAD8YLP1</accession>
<feature type="region of interest" description="Disordered" evidence="2">
    <location>
        <begin position="485"/>
        <end position="517"/>
    </location>
</feature>
<proteinExistence type="predicted"/>
<feature type="compositionally biased region" description="Basic residues" evidence="2">
    <location>
        <begin position="490"/>
        <end position="504"/>
    </location>
</feature>
<evidence type="ECO:0000256" key="1">
    <source>
        <dbReference type="SAM" id="Coils"/>
    </source>
</evidence>
<comment type="caution">
    <text evidence="3">The sequence shown here is derived from an EMBL/GenBank/DDBJ whole genome shotgun (WGS) entry which is preliminary data.</text>
</comment>
<feature type="region of interest" description="Disordered" evidence="2">
    <location>
        <begin position="187"/>
        <end position="216"/>
    </location>
</feature>
<reference evidence="3" key="1">
    <citation type="submission" date="2023-06" db="EMBL/GenBank/DDBJ databases">
        <title>Survivors Of The Sea: Transcriptome response of Skeletonema marinoi to long-term dormancy.</title>
        <authorList>
            <person name="Pinder M.I.M."/>
            <person name="Kourtchenko O."/>
            <person name="Robertson E.K."/>
            <person name="Larsson T."/>
            <person name="Maumus F."/>
            <person name="Osuna-Cruz C.M."/>
            <person name="Vancaester E."/>
            <person name="Stenow R."/>
            <person name="Vandepoele K."/>
            <person name="Ploug H."/>
            <person name="Bruchert V."/>
            <person name="Godhe A."/>
            <person name="Topel M."/>
        </authorList>
    </citation>
    <scope>NUCLEOTIDE SEQUENCE</scope>
    <source>
        <strain evidence="3">R05AC</strain>
    </source>
</reference>
<feature type="compositionally biased region" description="Low complexity" evidence="2">
    <location>
        <begin position="108"/>
        <end position="126"/>
    </location>
</feature>
<evidence type="ECO:0000313" key="4">
    <source>
        <dbReference type="Proteomes" id="UP001224775"/>
    </source>
</evidence>
<organism evidence="3 4">
    <name type="scientific">Skeletonema marinoi</name>
    <dbReference type="NCBI Taxonomy" id="267567"/>
    <lineage>
        <taxon>Eukaryota</taxon>
        <taxon>Sar</taxon>
        <taxon>Stramenopiles</taxon>
        <taxon>Ochrophyta</taxon>
        <taxon>Bacillariophyta</taxon>
        <taxon>Coscinodiscophyceae</taxon>
        <taxon>Thalassiosirophycidae</taxon>
        <taxon>Thalassiosirales</taxon>
        <taxon>Skeletonemataceae</taxon>
        <taxon>Skeletonema</taxon>
        <taxon>Skeletonema marinoi-dohrnii complex</taxon>
    </lineage>
</organism>
<feature type="coiled-coil region" evidence="1">
    <location>
        <begin position="268"/>
        <end position="302"/>
    </location>
</feature>
<dbReference type="EMBL" id="JATAAI010000002">
    <property type="protein sequence ID" value="KAK1747406.1"/>
    <property type="molecule type" value="Genomic_DNA"/>
</dbReference>
<evidence type="ECO:0000256" key="2">
    <source>
        <dbReference type="SAM" id="MobiDB-lite"/>
    </source>
</evidence>
<keyword evidence="4" id="KW-1185">Reference proteome</keyword>
<sequence>MLPRTMHVRVHNHNELQHIIPMMSYNANEHDRSGRCIRHPEVKLRRRKIFLPGTKLVFKWSKRLRYCPCCVMEFVLAVDPEVTGEVGLSRKGRLEITNLVTTEVEHASISQASSSSSRPSGSNTLSEESDTSSQTARSYVSQKSNTCGQLNSTHATLDDTKCRQRGGHAVEEVEPKSMCNFHEDYSLQQQRPQQLHSSPTDVRDLQKHQKDETKPPVDDVFVCKDIMCSASLDSTSDIDDPLSLDQVETAHARIDSELVKEQAWMSFLVSWQKEKDEMTAAMNDLKKENKQLQISMKCMKKLQNKSSKHKLQGSIVENVSLSDSQESHQEQMHQQGSIIQSLRDEIKCVSTDQIKGMHEVESLLQQQVKALEEEKEVNKAMHEQEVDILQQEIKSLQQRHTETMCRMVKMALEREKENNTTLLHKFEKIEQERRLQIEQKLQIGKQAEDQEAELKEEMTKEEVLQLQHKYFSLKSELDELKTKLADEKRRKEKRRMKKKKKKKDSTKASTKAKSDEEDIYSLFLFR</sequence>
<evidence type="ECO:0000313" key="3">
    <source>
        <dbReference type="EMBL" id="KAK1747406.1"/>
    </source>
</evidence>
<protein>
    <submittedName>
        <fullName evidence="3">Uncharacterized protein</fullName>
    </submittedName>
</protein>
<feature type="compositionally biased region" description="Polar residues" evidence="2">
    <location>
        <begin position="187"/>
        <end position="200"/>
    </location>
</feature>
<dbReference type="AlphaFoldDB" id="A0AAD8YLP1"/>
<keyword evidence="1" id="KW-0175">Coiled coil</keyword>
<gene>
    <name evidence="3" type="ORF">QTG54_001369</name>
</gene>
<feature type="region of interest" description="Disordered" evidence="2">
    <location>
        <begin position="107"/>
        <end position="152"/>
    </location>
</feature>